<evidence type="ECO:0000313" key="12">
    <source>
        <dbReference type="Proteomes" id="UP000011016"/>
    </source>
</evidence>
<evidence type="ECO:0000256" key="4">
    <source>
        <dbReference type="ARBA" id="ARBA00022475"/>
    </source>
</evidence>
<feature type="transmembrane region" description="Helical" evidence="8">
    <location>
        <begin position="223"/>
        <end position="242"/>
    </location>
</feature>
<comment type="similarity">
    <text evidence="2">Belongs to the binding-protein-dependent transport system permease family. FecCD subfamily.</text>
</comment>
<dbReference type="InterPro" id="IPR000522">
    <property type="entry name" value="ABC_transptr_permease_BtuC"/>
</dbReference>
<dbReference type="PANTHER" id="PTHR30472">
    <property type="entry name" value="FERRIC ENTEROBACTIN TRANSPORT SYSTEM PERMEASE PROTEIN"/>
    <property type="match status" value="1"/>
</dbReference>
<dbReference type="eggNOG" id="COG0609">
    <property type="taxonomic scope" value="Bacteria"/>
</dbReference>
<dbReference type="FunFam" id="1.10.3470.10:FF:000001">
    <property type="entry name" value="Vitamin B12 ABC transporter permease BtuC"/>
    <property type="match status" value="1"/>
</dbReference>
<evidence type="ECO:0000256" key="3">
    <source>
        <dbReference type="ARBA" id="ARBA00022448"/>
    </source>
</evidence>
<evidence type="ECO:0000313" key="10">
    <source>
        <dbReference type="EMBL" id="EJZ82875.1"/>
    </source>
</evidence>
<dbReference type="PANTHER" id="PTHR30472:SF25">
    <property type="entry name" value="ABC TRANSPORTER PERMEASE PROTEIN MJ0876-RELATED"/>
    <property type="match status" value="1"/>
</dbReference>
<dbReference type="GO" id="GO:0005886">
    <property type="term" value="C:plasma membrane"/>
    <property type="evidence" value="ECO:0007669"/>
    <property type="project" value="UniProtKB-SubCell"/>
</dbReference>
<dbReference type="InterPro" id="IPR037294">
    <property type="entry name" value="ABC_BtuC-like"/>
</dbReference>
<dbReference type="EMBL" id="CAJZ01000040">
    <property type="protein sequence ID" value="CCI83062.1"/>
    <property type="molecule type" value="Genomic_DNA"/>
</dbReference>
<feature type="transmembrane region" description="Helical" evidence="8">
    <location>
        <begin position="149"/>
        <end position="170"/>
    </location>
</feature>
<accession>I7L871</accession>
<dbReference type="GO" id="GO:0022857">
    <property type="term" value="F:transmembrane transporter activity"/>
    <property type="evidence" value="ECO:0007669"/>
    <property type="project" value="InterPro"/>
</dbReference>
<name>I7L871_9CORY</name>
<dbReference type="GO" id="GO:0033214">
    <property type="term" value="P:siderophore-iron import into cell"/>
    <property type="evidence" value="ECO:0007669"/>
    <property type="project" value="TreeGrafter"/>
</dbReference>
<dbReference type="HOGENOM" id="CLU_013016_0_0_11"/>
<evidence type="ECO:0000256" key="6">
    <source>
        <dbReference type="ARBA" id="ARBA00022989"/>
    </source>
</evidence>
<keyword evidence="3" id="KW-0813">Transport</keyword>
<dbReference type="PATRIC" id="fig|883169.3.peg.187"/>
<proteinExistence type="inferred from homology"/>
<comment type="caution">
    <text evidence="9">The sequence shown here is derived from an EMBL/GenBank/DDBJ whole genome shotgun (WGS) entry which is preliminary data.</text>
</comment>
<dbReference type="OrthoDB" id="9782305at2"/>
<dbReference type="Pfam" id="PF01032">
    <property type="entry name" value="FecCD"/>
    <property type="match status" value="1"/>
</dbReference>
<keyword evidence="7 8" id="KW-0472">Membrane</keyword>
<evidence type="ECO:0000256" key="7">
    <source>
        <dbReference type="ARBA" id="ARBA00023136"/>
    </source>
</evidence>
<dbReference type="Proteomes" id="UP000011016">
    <property type="component" value="Unassembled WGS sequence"/>
</dbReference>
<keyword evidence="4" id="KW-1003">Cell membrane</keyword>
<evidence type="ECO:0000313" key="11">
    <source>
        <dbReference type="Proteomes" id="UP000006078"/>
    </source>
</evidence>
<reference evidence="10 11" key="2">
    <citation type="submission" date="2012-08" db="EMBL/GenBank/DDBJ databases">
        <title>The Genome Sequence of Turicella otitidis ATCC 51513.</title>
        <authorList>
            <consortium name="The Broad Institute Genome Sequencing Platform"/>
            <person name="Earl A."/>
            <person name="Ward D."/>
            <person name="Feldgarden M."/>
            <person name="Gevers D."/>
            <person name="Huys G."/>
            <person name="Walker B."/>
            <person name="Young S.K."/>
            <person name="Zeng Q."/>
            <person name="Gargeya S."/>
            <person name="Fitzgerald M."/>
            <person name="Haas B."/>
            <person name="Abouelleil A."/>
            <person name="Alvarado L."/>
            <person name="Arachchi H.M."/>
            <person name="Berlin A.M."/>
            <person name="Chapman S.B."/>
            <person name="Goldberg J."/>
            <person name="Griggs A."/>
            <person name="Gujja S."/>
            <person name="Hansen M."/>
            <person name="Howarth C."/>
            <person name="Imamovic A."/>
            <person name="Larimer J."/>
            <person name="McCowen C."/>
            <person name="Montmayeur A."/>
            <person name="Murphy C."/>
            <person name="Neiman D."/>
            <person name="Pearson M."/>
            <person name="Priest M."/>
            <person name="Roberts A."/>
            <person name="Saif S."/>
            <person name="Shea T."/>
            <person name="Sisk P."/>
            <person name="Sykes S."/>
            <person name="Wortman J."/>
            <person name="Nusbaum C."/>
            <person name="Birren B."/>
        </authorList>
    </citation>
    <scope>NUCLEOTIDE SEQUENCE [LARGE SCALE GENOMIC DNA]</scope>
    <source>
        <strain evidence="10 11">ATCC 51513</strain>
    </source>
</reference>
<keyword evidence="11" id="KW-1185">Reference proteome</keyword>
<dbReference type="Gene3D" id="1.10.3470.10">
    <property type="entry name" value="ABC transporter involved in vitamin B12 uptake, BtuC"/>
    <property type="match status" value="1"/>
</dbReference>
<evidence type="ECO:0000256" key="1">
    <source>
        <dbReference type="ARBA" id="ARBA00004651"/>
    </source>
</evidence>
<feature type="transmembrane region" description="Helical" evidence="8">
    <location>
        <begin position="89"/>
        <end position="109"/>
    </location>
</feature>
<feature type="transmembrane region" description="Helical" evidence="8">
    <location>
        <begin position="182"/>
        <end position="203"/>
    </location>
</feature>
<keyword evidence="5 8" id="KW-0812">Transmembrane</keyword>
<evidence type="ECO:0000256" key="5">
    <source>
        <dbReference type="ARBA" id="ARBA00022692"/>
    </source>
</evidence>
<comment type="subcellular location">
    <subcellularLocation>
        <location evidence="1">Cell membrane</location>
        <topology evidence="1">Multi-pass membrane protein</topology>
    </subcellularLocation>
</comment>
<feature type="transmembrane region" description="Helical" evidence="8">
    <location>
        <begin position="121"/>
        <end position="143"/>
    </location>
</feature>
<evidence type="ECO:0000256" key="8">
    <source>
        <dbReference type="SAM" id="Phobius"/>
    </source>
</evidence>
<feature type="transmembrane region" description="Helical" evidence="8">
    <location>
        <begin position="270"/>
        <end position="296"/>
    </location>
</feature>
<evidence type="ECO:0000256" key="2">
    <source>
        <dbReference type="ARBA" id="ARBA00007935"/>
    </source>
</evidence>
<dbReference type="Proteomes" id="UP000006078">
    <property type="component" value="Unassembled WGS sequence"/>
</dbReference>
<dbReference type="EMBL" id="AHAE01000013">
    <property type="protein sequence ID" value="EJZ82875.1"/>
    <property type="molecule type" value="Genomic_DNA"/>
</dbReference>
<dbReference type="AlphaFoldDB" id="I7L871"/>
<gene>
    <name evidence="9" type="primary">feyB</name>
    <name evidence="9" type="ORF">BN46_0314</name>
    <name evidence="10" type="ORF">HMPREF9719_00198</name>
</gene>
<protein>
    <submittedName>
        <fullName evidence="9">Putative iron ABC transport system</fullName>
    </submittedName>
</protein>
<feature type="transmembrane region" description="Helical" evidence="8">
    <location>
        <begin position="311"/>
        <end position="331"/>
    </location>
</feature>
<dbReference type="RefSeq" id="WP_004600088.1">
    <property type="nucleotide sequence ID" value="NZ_HF541865.1"/>
</dbReference>
<dbReference type="CDD" id="cd06550">
    <property type="entry name" value="TM_ABC_iron-siderophores_like"/>
    <property type="match status" value="1"/>
</dbReference>
<dbReference type="SUPFAM" id="SSF81345">
    <property type="entry name" value="ABC transporter involved in vitamin B12 uptake, BtuC"/>
    <property type="match status" value="1"/>
</dbReference>
<reference evidence="9 12" key="1">
    <citation type="journal article" date="2012" name="J. Bacteriol.">
        <title>Draft Genome Sequence of Turicella otitidis ATCC 51513, Isolated from Middle Ear Fluid from a Child with Otitis Media.</title>
        <authorList>
            <person name="Brinkrolf K."/>
            <person name="Schneider J."/>
            <person name="Knecht M."/>
            <person name="Ruckert C."/>
            <person name="Tauch A."/>
        </authorList>
    </citation>
    <scope>NUCLEOTIDE SEQUENCE [LARGE SCALE GENOMIC DNA]</scope>
    <source>
        <strain evidence="9 12">ATCC 51513</strain>
    </source>
</reference>
<organism evidence="9 12">
    <name type="scientific">Corynebacterium otitidis ATCC 51513</name>
    <dbReference type="NCBI Taxonomy" id="883169"/>
    <lineage>
        <taxon>Bacteria</taxon>
        <taxon>Bacillati</taxon>
        <taxon>Actinomycetota</taxon>
        <taxon>Actinomycetes</taxon>
        <taxon>Mycobacteriales</taxon>
        <taxon>Corynebacteriaceae</taxon>
        <taxon>Corynebacterium</taxon>
    </lineage>
</organism>
<sequence>MTLTGRRSAASPGAAAKPDATSATSAWYRTKSRRNLLVVLGLAALLVACACADFLIGSGALSASEAVDTLVHPGAARAIDHQIVFDIRLPMTVTAVLIGGALAAAGAEMQTILGNPLAEPYTLGISAAASFGAALVTVTGFAATSLGAALGMAGSAWAFAVLACAVILVFSRLRGSGAESMILLGIAIVFLFDALLALMQYVASEMQLQQVVFWTMGSLTRASWSQIALLAAITACCLALFYRHSWTLTAFRMGDDRARALGVNVDRSRALALVGVSLMAATAVSMAGTIGFIGLIGPHVARILVGEDQRYFLSASTLAGAVLLTGASMVSKLIQPGVILPVGIITAIVGVPVFMVIIMSNRKKNWH</sequence>
<keyword evidence="6 8" id="KW-1133">Transmembrane helix</keyword>
<feature type="transmembrane region" description="Helical" evidence="8">
    <location>
        <begin position="338"/>
        <end position="359"/>
    </location>
</feature>
<feature type="transmembrane region" description="Helical" evidence="8">
    <location>
        <begin position="36"/>
        <end position="56"/>
    </location>
</feature>
<evidence type="ECO:0000313" key="9">
    <source>
        <dbReference type="EMBL" id="CCI83062.1"/>
    </source>
</evidence>